<evidence type="ECO:0000313" key="2">
    <source>
        <dbReference type="Proteomes" id="UP000708208"/>
    </source>
</evidence>
<reference evidence="1" key="1">
    <citation type="submission" date="2021-06" db="EMBL/GenBank/DDBJ databases">
        <authorList>
            <person name="Hodson N. C."/>
            <person name="Mongue J. A."/>
            <person name="Jaron S. K."/>
        </authorList>
    </citation>
    <scope>NUCLEOTIDE SEQUENCE</scope>
</reference>
<feature type="non-terminal residue" evidence="1">
    <location>
        <position position="1"/>
    </location>
</feature>
<evidence type="ECO:0000313" key="1">
    <source>
        <dbReference type="EMBL" id="CAG7818185.1"/>
    </source>
</evidence>
<name>A0A8J2PKI8_9HEXA</name>
<dbReference type="Proteomes" id="UP000708208">
    <property type="component" value="Unassembled WGS sequence"/>
</dbReference>
<keyword evidence="2" id="KW-1185">Reference proteome</keyword>
<comment type="caution">
    <text evidence="1">The sequence shown here is derived from an EMBL/GenBank/DDBJ whole genome shotgun (WGS) entry which is preliminary data.</text>
</comment>
<dbReference type="EMBL" id="CAJVCH010413673">
    <property type="protein sequence ID" value="CAG7818185.1"/>
    <property type="molecule type" value="Genomic_DNA"/>
</dbReference>
<gene>
    <name evidence="1" type="ORF">AFUS01_LOCUS28706</name>
</gene>
<sequence length="264" mass="29292">GQNIPPPLKFQVANSSSTIFQLSSRSIHITSKEISDYSDHMEAYPKRAASAAAATMQTTFITGSNNKKAKQKVGQRLRNSMLYPEWLSSGGVYPDDNNNFTGDYYADQTEYDNSAEGVGFTNLGELEEEQPQRRNLFRKRINDEILAKVVNRTTSRVRDGARENLFTYNVPSSNEGDIGLVSAPVSNSGNIIDTESSFENTPGTSSLPGSQSGLADVISRGRIDSVMYVYFGDKFNDYHKEEVAGRIIQVSSFDSISKHQYFSF</sequence>
<organism evidence="1 2">
    <name type="scientific">Allacma fusca</name>
    <dbReference type="NCBI Taxonomy" id="39272"/>
    <lineage>
        <taxon>Eukaryota</taxon>
        <taxon>Metazoa</taxon>
        <taxon>Ecdysozoa</taxon>
        <taxon>Arthropoda</taxon>
        <taxon>Hexapoda</taxon>
        <taxon>Collembola</taxon>
        <taxon>Symphypleona</taxon>
        <taxon>Sminthuridae</taxon>
        <taxon>Allacma</taxon>
    </lineage>
</organism>
<accession>A0A8J2PKI8</accession>
<proteinExistence type="predicted"/>
<protein>
    <submittedName>
        <fullName evidence="1">Uncharacterized protein</fullName>
    </submittedName>
</protein>
<dbReference type="AlphaFoldDB" id="A0A8J2PKI8"/>